<organism evidence="2 3">
    <name type="scientific">Kwoniella europaea PYCC6329</name>
    <dbReference type="NCBI Taxonomy" id="1423913"/>
    <lineage>
        <taxon>Eukaryota</taxon>
        <taxon>Fungi</taxon>
        <taxon>Dikarya</taxon>
        <taxon>Basidiomycota</taxon>
        <taxon>Agaricomycotina</taxon>
        <taxon>Tremellomycetes</taxon>
        <taxon>Tremellales</taxon>
        <taxon>Cryptococcaceae</taxon>
        <taxon>Kwoniella</taxon>
    </lineage>
</organism>
<feature type="region of interest" description="Disordered" evidence="1">
    <location>
        <begin position="203"/>
        <end position="300"/>
    </location>
</feature>
<evidence type="ECO:0000313" key="2">
    <source>
        <dbReference type="EMBL" id="WWD07942.1"/>
    </source>
</evidence>
<reference evidence="2 3" key="1">
    <citation type="submission" date="2024-01" db="EMBL/GenBank/DDBJ databases">
        <title>Comparative genomics of Cryptococcus and Kwoniella reveals pathogenesis evolution and contrasting modes of karyotype evolution via chromosome fusion or intercentromeric recombination.</title>
        <authorList>
            <person name="Coelho M.A."/>
            <person name="David-Palma M."/>
            <person name="Shea T."/>
            <person name="Bowers K."/>
            <person name="McGinley-Smith S."/>
            <person name="Mohammad A.W."/>
            <person name="Gnirke A."/>
            <person name="Yurkov A.M."/>
            <person name="Nowrousian M."/>
            <person name="Sun S."/>
            <person name="Cuomo C.A."/>
            <person name="Heitman J."/>
        </authorList>
    </citation>
    <scope>NUCLEOTIDE SEQUENCE [LARGE SCALE GENOMIC DNA]</scope>
    <source>
        <strain evidence="2 3">PYCC6329</strain>
    </source>
</reference>
<feature type="region of interest" description="Disordered" evidence="1">
    <location>
        <begin position="1"/>
        <end position="53"/>
    </location>
</feature>
<accession>A0AAX4KQ63</accession>
<evidence type="ECO:0000256" key="1">
    <source>
        <dbReference type="SAM" id="MobiDB-lite"/>
    </source>
</evidence>
<name>A0AAX4KQ63_9TREE</name>
<proteinExistence type="predicted"/>
<dbReference type="GeneID" id="91104851"/>
<dbReference type="AlphaFoldDB" id="A0AAX4KQ63"/>
<dbReference type="Proteomes" id="UP001358614">
    <property type="component" value="Chromosome 1"/>
</dbReference>
<keyword evidence="3" id="KW-1185">Reference proteome</keyword>
<feature type="region of interest" description="Disordered" evidence="1">
    <location>
        <begin position="156"/>
        <end position="177"/>
    </location>
</feature>
<sequence>MLTHALAAEDPSSLNQRSTPVELEATTGASDPPIDQTCVSTPSSPEDQEPANPKWNVLTAVFKPSSSPTYYTHTEAHHTDGSEYGISPHTWEGTNNINTTIYENRAEKQLKEIYGHSPAYNSDQPSYQGGSRGTCRQGMMWTGVCTNDVGGDERFTKNSSHHASPSGYKNLPNNDQVFSSHASSFQAPAGLAGPREVGLSYAPEQEEVSSFPGKVDDSFPSLSGPSTKTNTSPSPLPVSSGSGYTKSWANIAAAAGHSTKAPKSEEEEKTIHHKVSSATSVPRCPGGSCAKVAAGNQDGK</sequence>
<dbReference type="RefSeq" id="XP_066085909.1">
    <property type="nucleotide sequence ID" value="XM_066229812.1"/>
</dbReference>
<dbReference type="KEGG" id="ker:91104851"/>
<protein>
    <submittedName>
        <fullName evidence="2">Uncharacterized protein</fullName>
    </submittedName>
</protein>
<gene>
    <name evidence="2" type="ORF">V865_006050</name>
</gene>
<dbReference type="EMBL" id="CP144089">
    <property type="protein sequence ID" value="WWD07942.1"/>
    <property type="molecule type" value="Genomic_DNA"/>
</dbReference>
<feature type="compositionally biased region" description="Polar residues" evidence="1">
    <location>
        <begin position="220"/>
        <end position="231"/>
    </location>
</feature>
<evidence type="ECO:0000313" key="3">
    <source>
        <dbReference type="Proteomes" id="UP001358614"/>
    </source>
</evidence>